<feature type="transmembrane region" description="Helical" evidence="7">
    <location>
        <begin position="314"/>
        <end position="333"/>
    </location>
</feature>
<reference evidence="10 12" key="2">
    <citation type="submission" date="2014-06" db="EMBL/GenBank/DDBJ databases">
        <authorList>
            <person name="Ju J."/>
            <person name="Zhang J."/>
        </authorList>
    </citation>
    <scope>NUCLEOTIDE SEQUENCE [LARGE SCALE GENOMIC DNA]</scope>
    <source>
        <strain evidence="10">DmW_042</strain>
    </source>
</reference>
<feature type="transmembrane region" description="Helical" evidence="7">
    <location>
        <begin position="247"/>
        <end position="265"/>
    </location>
</feature>
<dbReference type="PROSITE" id="PS00217">
    <property type="entry name" value="SUGAR_TRANSPORT_2"/>
    <property type="match status" value="1"/>
</dbReference>
<keyword evidence="3" id="KW-0813">Transport</keyword>
<feature type="transmembrane region" description="Helical" evidence="7">
    <location>
        <begin position="401"/>
        <end position="422"/>
    </location>
</feature>
<evidence type="ECO:0000256" key="2">
    <source>
        <dbReference type="ARBA" id="ARBA00010992"/>
    </source>
</evidence>
<dbReference type="Gene3D" id="1.20.1250.20">
    <property type="entry name" value="MFS general substrate transporter like domains"/>
    <property type="match status" value="1"/>
</dbReference>
<dbReference type="EMBL" id="JOMM01000031">
    <property type="protein sequence ID" value="OUI85477.1"/>
    <property type="molecule type" value="Genomic_DNA"/>
</dbReference>
<evidence type="ECO:0000256" key="5">
    <source>
        <dbReference type="ARBA" id="ARBA00022989"/>
    </source>
</evidence>
<dbReference type="EMBL" id="JOKM01000099">
    <property type="protein sequence ID" value="KGB21480.1"/>
    <property type="molecule type" value="Genomic_DNA"/>
</dbReference>
<dbReference type="GeneID" id="89479086"/>
<feature type="transmembrane region" description="Helical" evidence="7">
    <location>
        <begin position="107"/>
        <end position="130"/>
    </location>
</feature>
<sequence length="442" mass="47550">MEVRTLDDVPASAFHLRLALVAGGGPFCDGYILGVIGVVLPVLVSSFHLSADATGLVGAASLLGVFMGGFAGGIASDRFGRKILYTVNILMFTVFSAAQYFCNSFAALLVWRLLIGIAIGADYPIATAYVTEFMPRRWRGPALSGLITFWWLGYVCSFVVGYTLLSFFPENWQFVMGSSFVPSLFLLLCRAGMPESPLWLMSVGRVTEARNIVKTFLKTEISFECVRPSVVPDSPGKVMGKLCSPRYRGLLIFVSAFWILQSAPAFSIHTLQAQILAQMHMNNPILAACVVTCFTFLGILPVTFGLINLIGRRTLLIWSFILAALSLLFIALWSGEAGWAVMAAFIIYSAVEAAGSGLQFVYPNELFPTEIRGTAVGFASSASRLGAALGTFLLPVGVAHFGVRATLFAAASLLALGAFISWRWAPETAGLSLSEASHITLS</sequence>
<evidence type="ECO:0000313" key="9">
    <source>
        <dbReference type="EMBL" id="KGB21480.1"/>
    </source>
</evidence>
<dbReference type="PANTHER" id="PTHR23511">
    <property type="entry name" value="SYNAPTIC VESICLE GLYCOPROTEIN 2"/>
    <property type="match status" value="1"/>
</dbReference>
<dbReference type="Pfam" id="PF00083">
    <property type="entry name" value="Sugar_tr"/>
    <property type="match status" value="1"/>
</dbReference>
<dbReference type="AlphaFoldDB" id="A0A094YHF7"/>
<protein>
    <submittedName>
        <fullName evidence="10">Lipoprotein</fullName>
    </submittedName>
</protein>
<dbReference type="SUPFAM" id="SSF103473">
    <property type="entry name" value="MFS general substrate transporter"/>
    <property type="match status" value="1"/>
</dbReference>
<evidence type="ECO:0000256" key="4">
    <source>
        <dbReference type="ARBA" id="ARBA00022692"/>
    </source>
</evidence>
<keyword evidence="5 7" id="KW-1133">Transmembrane helix</keyword>
<keyword evidence="11" id="KW-1185">Reference proteome</keyword>
<feature type="transmembrane region" description="Helical" evidence="7">
    <location>
        <begin position="339"/>
        <end position="362"/>
    </location>
</feature>
<comment type="subcellular location">
    <subcellularLocation>
        <location evidence="1">Membrane</location>
        <topology evidence="1">Multi-pass membrane protein</topology>
    </subcellularLocation>
</comment>
<keyword evidence="6 7" id="KW-0472">Membrane</keyword>
<dbReference type="CDD" id="cd17316">
    <property type="entry name" value="MFS_SV2_like"/>
    <property type="match status" value="1"/>
</dbReference>
<evidence type="ECO:0000313" key="10">
    <source>
        <dbReference type="EMBL" id="OUI85477.1"/>
    </source>
</evidence>
<dbReference type="InterPro" id="IPR005829">
    <property type="entry name" value="Sugar_transporter_CS"/>
</dbReference>
<evidence type="ECO:0000256" key="7">
    <source>
        <dbReference type="SAM" id="Phobius"/>
    </source>
</evidence>
<comment type="similarity">
    <text evidence="2">Belongs to the major facilitator superfamily. Sugar transporter (TC 2.A.1.1) family.</text>
</comment>
<dbReference type="GO" id="GO:0022857">
    <property type="term" value="F:transmembrane transporter activity"/>
    <property type="evidence" value="ECO:0007669"/>
    <property type="project" value="InterPro"/>
</dbReference>
<evidence type="ECO:0000256" key="6">
    <source>
        <dbReference type="ARBA" id="ARBA00023136"/>
    </source>
</evidence>
<gene>
    <name evidence="9" type="ORF">AtDm6_2788</name>
    <name evidence="10" type="ORF">HC62_10855</name>
</gene>
<reference evidence="9 11" key="1">
    <citation type="submission" date="2014-06" db="EMBL/GenBank/DDBJ databases">
        <title>Functional and comparative genomic analyses of the Drosophila gut microbiota identify candidate symbiosis factors.</title>
        <authorList>
            <person name="Newell P.D."/>
            <person name="Chaston J.M."/>
            <person name="Douglas A.E."/>
        </authorList>
    </citation>
    <scope>NUCLEOTIDE SEQUENCE [LARGE SCALE GENOMIC DNA]</scope>
    <source>
        <strain evidence="9 11">DmCS_006</strain>
    </source>
</reference>
<keyword evidence="10" id="KW-0449">Lipoprotein</keyword>
<feature type="transmembrane region" description="Helical" evidence="7">
    <location>
        <begin position="374"/>
        <end position="395"/>
    </location>
</feature>
<feature type="transmembrane region" description="Helical" evidence="7">
    <location>
        <begin position="56"/>
        <end position="76"/>
    </location>
</feature>
<dbReference type="Proteomes" id="UP000194565">
    <property type="component" value="Unassembled WGS sequence"/>
</dbReference>
<feature type="transmembrane region" description="Helical" evidence="7">
    <location>
        <begin position="285"/>
        <end position="307"/>
    </location>
</feature>
<comment type="caution">
    <text evidence="9">The sequence shown here is derived from an EMBL/GenBank/DDBJ whole genome shotgun (WGS) entry which is preliminary data.</text>
</comment>
<dbReference type="PANTHER" id="PTHR23511:SF34">
    <property type="entry name" value="SYNAPTIC VESICLE GLYCOPROTEIN 2"/>
    <property type="match status" value="1"/>
</dbReference>
<evidence type="ECO:0000259" key="8">
    <source>
        <dbReference type="PROSITE" id="PS50850"/>
    </source>
</evidence>
<dbReference type="InterPro" id="IPR020846">
    <property type="entry name" value="MFS_dom"/>
</dbReference>
<keyword evidence="4 7" id="KW-0812">Transmembrane</keyword>
<dbReference type="GO" id="GO:0016020">
    <property type="term" value="C:membrane"/>
    <property type="evidence" value="ECO:0007669"/>
    <property type="project" value="UniProtKB-SubCell"/>
</dbReference>
<dbReference type="PATRIC" id="fig|104102.7.peg.2753"/>
<evidence type="ECO:0000313" key="12">
    <source>
        <dbReference type="Proteomes" id="UP000194565"/>
    </source>
</evidence>
<proteinExistence type="inferred from homology"/>
<evidence type="ECO:0000256" key="3">
    <source>
        <dbReference type="ARBA" id="ARBA00022448"/>
    </source>
</evidence>
<dbReference type="RefSeq" id="WP_035381626.1">
    <property type="nucleotide sequence ID" value="NZ_JACAOJ010000044.1"/>
</dbReference>
<feature type="transmembrane region" description="Helical" evidence="7">
    <location>
        <begin position="142"/>
        <end position="165"/>
    </location>
</feature>
<dbReference type="STRING" id="104102.AtDm6_2788"/>
<accession>A0A094YHF7</accession>
<dbReference type="InterPro" id="IPR005828">
    <property type="entry name" value="MFS_sugar_transport-like"/>
</dbReference>
<feature type="transmembrane region" description="Helical" evidence="7">
    <location>
        <begin position="20"/>
        <end position="44"/>
    </location>
</feature>
<evidence type="ECO:0000256" key="1">
    <source>
        <dbReference type="ARBA" id="ARBA00004141"/>
    </source>
</evidence>
<dbReference type="PROSITE" id="PS50850">
    <property type="entry name" value="MFS"/>
    <property type="match status" value="1"/>
</dbReference>
<dbReference type="Proteomes" id="UP000029448">
    <property type="component" value="Unassembled WGS sequence"/>
</dbReference>
<organism evidence="9 11">
    <name type="scientific">Acetobacter tropicalis</name>
    <dbReference type="NCBI Taxonomy" id="104102"/>
    <lineage>
        <taxon>Bacteria</taxon>
        <taxon>Pseudomonadati</taxon>
        <taxon>Pseudomonadota</taxon>
        <taxon>Alphaproteobacteria</taxon>
        <taxon>Acetobacterales</taxon>
        <taxon>Acetobacteraceae</taxon>
        <taxon>Acetobacter</taxon>
    </lineage>
</organism>
<name>A0A094YHF7_9PROT</name>
<evidence type="ECO:0000313" key="11">
    <source>
        <dbReference type="Proteomes" id="UP000029448"/>
    </source>
</evidence>
<feature type="domain" description="Major facilitator superfamily (MFS) profile" evidence="8">
    <location>
        <begin position="18"/>
        <end position="429"/>
    </location>
</feature>
<dbReference type="InterPro" id="IPR036259">
    <property type="entry name" value="MFS_trans_sf"/>
</dbReference>